<comment type="caution">
    <text evidence="2">The sequence shown here is derived from an EMBL/GenBank/DDBJ whole genome shotgun (WGS) entry which is preliminary data.</text>
</comment>
<dbReference type="OrthoDB" id="6380619at2759"/>
<dbReference type="Proteomes" id="UP000699462">
    <property type="component" value="Unassembled WGS sequence"/>
</dbReference>
<reference evidence="2 3" key="1">
    <citation type="submission" date="2019-07" db="EMBL/GenBank/DDBJ databases">
        <title>Annotation for the trematode Paragonimus westermani.</title>
        <authorList>
            <person name="Choi Y.-J."/>
        </authorList>
    </citation>
    <scope>NUCLEOTIDE SEQUENCE [LARGE SCALE GENOMIC DNA]</scope>
    <source>
        <strain evidence="2">180907_Pwestermani</strain>
    </source>
</reference>
<organism evidence="2 3">
    <name type="scientific">Paragonimus westermani</name>
    <dbReference type="NCBI Taxonomy" id="34504"/>
    <lineage>
        <taxon>Eukaryota</taxon>
        <taxon>Metazoa</taxon>
        <taxon>Spiralia</taxon>
        <taxon>Lophotrochozoa</taxon>
        <taxon>Platyhelminthes</taxon>
        <taxon>Trematoda</taxon>
        <taxon>Digenea</taxon>
        <taxon>Plagiorchiida</taxon>
        <taxon>Troglotremata</taxon>
        <taxon>Troglotrematidae</taxon>
        <taxon>Paragonimus</taxon>
    </lineage>
</organism>
<evidence type="ECO:0000256" key="1">
    <source>
        <dbReference type="SAM" id="SignalP"/>
    </source>
</evidence>
<keyword evidence="3" id="KW-1185">Reference proteome</keyword>
<gene>
    <name evidence="2" type="ORF">P879_11469</name>
</gene>
<feature type="chain" id="PRO_5035878589" evidence="1">
    <location>
        <begin position="18"/>
        <end position="208"/>
    </location>
</feature>
<feature type="signal peptide" evidence="1">
    <location>
        <begin position="1"/>
        <end position="17"/>
    </location>
</feature>
<dbReference type="AlphaFoldDB" id="A0A8T0D5D1"/>
<evidence type="ECO:0000313" key="2">
    <source>
        <dbReference type="EMBL" id="KAF8563055.1"/>
    </source>
</evidence>
<sequence>MHTNRVFFVFLANTVIAFQIEAFSKVCELALFPALSQKNITKIFGKLTKFEDLREEMSSVFSDFANLPEKLVYISKLSLSTQLRFSHLKSTEVSVSAERLLDGLSVLYNMPASSQIINQNLNSGLEELMVTALSEASHSGGHMYSIPDLLTCIRSSKLAAYSLDILVSWKLTWKENILKGLDQYSRLRTIIEVSHSDRMFMYMYLCDW</sequence>
<evidence type="ECO:0000313" key="3">
    <source>
        <dbReference type="Proteomes" id="UP000699462"/>
    </source>
</evidence>
<protein>
    <submittedName>
        <fullName evidence="2">Uncharacterized protein</fullName>
    </submittedName>
</protein>
<name>A0A8T0D5D1_9TREM</name>
<dbReference type="EMBL" id="JTDF01014826">
    <property type="protein sequence ID" value="KAF8563055.1"/>
    <property type="molecule type" value="Genomic_DNA"/>
</dbReference>
<accession>A0A8T0D5D1</accession>
<keyword evidence="1" id="KW-0732">Signal</keyword>
<proteinExistence type="predicted"/>